<accession>G0PJZ3</accession>
<dbReference type="Proteomes" id="UP000008068">
    <property type="component" value="Unassembled WGS sequence"/>
</dbReference>
<keyword evidence="1" id="KW-0175">Coiled coil</keyword>
<reference evidence="3" key="1">
    <citation type="submission" date="2011-07" db="EMBL/GenBank/DDBJ databases">
        <authorList>
            <consortium name="Caenorhabditis brenneri Sequencing and Analysis Consortium"/>
            <person name="Wilson R.K."/>
        </authorList>
    </citation>
    <scope>NUCLEOTIDE SEQUENCE [LARGE SCALE GENOMIC DNA]</scope>
    <source>
        <strain evidence="3">PB2801</strain>
    </source>
</reference>
<feature type="coiled-coil region" evidence="1">
    <location>
        <begin position="22"/>
        <end position="64"/>
    </location>
</feature>
<evidence type="ECO:0000313" key="3">
    <source>
        <dbReference type="Proteomes" id="UP000008068"/>
    </source>
</evidence>
<dbReference type="EMBL" id="GL380775">
    <property type="protein sequence ID" value="EGT60523.1"/>
    <property type="molecule type" value="Genomic_DNA"/>
</dbReference>
<organism evidence="3">
    <name type="scientific">Caenorhabditis brenneri</name>
    <name type="common">Nematode worm</name>
    <dbReference type="NCBI Taxonomy" id="135651"/>
    <lineage>
        <taxon>Eukaryota</taxon>
        <taxon>Metazoa</taxon>
        <taxon>Ecdysozoa</taxon>
        <taxon>Nematoda</taxon>
        <taxon>Chromadorea</taxon>
        <taxon>Rhabditida</taxon>
        <taxon>Rhabditina</taxon>
        <taxon>Rhabditomorpha</taxon>
        <taxon>Rhabditoidea</taxon>
        <taxon>Rhabditidae</taxon>
        <taxon>Peloderinae</taxon>
        <taxon>Caenorhabditis</taxon>
    </lineage>
</organism>
<dbReference type="AlphaFoldDB" id="G0PJZ3"/>
<name>G0PJZ3_CAEBE</name>
<evidence type="ECO:0000313" key="2">
    <source>
        <dbReference type="EMBL" id="EGT60523.1"/>
    </source>
</evidence>
<keyword evidence="3" id="KW-1185">Reference proteome</keyword>
<dbReference type="InParanoid" id="G0PJZ3"/>
<gene>
    <name evidence="2" type="ORF">CAEBREN_18325</name>
</gene>
<sequence length="179" mass="19780">MPSASASITIDEWIAANTARIQKKKEAKRQKMIRKNLKLEKERKKELENAKRLAEDEARVVEELCPVLPRIGSRYPMLHTLTLTLWPAPAPVSEVTGPLARSYRACAPAASTPRLSAPATRPLATPIPAPPASAVVPPTAKSARKRQILAQKKLHIDMVLDEEPLPAKRGRKAVNYCEK</sequence>
<protein>
    <submittedName>
        <fullName evidence="2">Uncharacterized protein</fullName>
    </submittedName>
</protein>
<evidence type="ECO:0000256" key="1">
    <source>
        <dbReference type="SAM" id="Coils"/>
    </source>
</evidence>
<proteinExistence type="predicted"/>
<dbReference type="HOGENOM" id="CLU_1504768_0_0_1"/>